<dbReference type="RefSeq" id="WP_379080648.1">
    <property type="nucleotide sequence ID" value="NZ_JBHULL010000013.1"/>
</dbReference>
<dbReference type="Proteomes" id="UP001597461">
    <property type="component" value="Unassembled WGS sequence"/>
</dbReference>
<keyword evidence="3" id="KW-0731">Sigma factor</keyword>
<reference evidence="8" key="1">
    <citation type="journal article" date="2019" name="Int. J. Syst. Evol. Microbiol.">
        <title>The Global Catalogue of Microorganisms (GCM) 10K type strain sequencing project: providing services to taxonomists for standard genome sequencing and annotation.</title>
        <authorList>
            <consortium name="The Broad Institute Genomics Platform"/>
            <consortium name="The Broad Institute Genome Sequencing Center for Infectious Disease"/>
            <person name="Wu L."/>
            <person name="Ma J."/>
        </authorList>
    </citation>
    <scope>NUCLEOTIDE SEQUENCE [LARGE SCALE GENOMIC DNA]</scope>
    <source>
        <strain evidence="8">KCTC 42866</strain>
    </source>
</reference>
<feature type="domain" description="RNA polymerase sigma-70 region 2" evidence="5">
    <location>
        <begin position="32"/>
        <end position="90"/>
    </location>
</feature>
<evidence type="ECO:0000256" key="2">
    <source>
        <dbReference type="ARBA" id="ARBA00023015"/>
    </source>
</evidence>
<evidence type="ECO:0000313" key="8">
    <source>
        <dbReference type="Proteomes" id="UP001597461"/>
    </source>
</evidence>
<dbReference type="Pfam" id="PF04542">
    <property type="entry name" value="Sigma70_r2"/>
    <property type="match status" value="1"/>
</dbReference>
<sequence length="193" mass="22934">MTPFEPYRSEDLLNRLKQGDKQAYEKIYFAFSKELLYAAYKKTGDRVIAEELVQNIFISLWEKRQDLKVNNLQAYLFGALKLSIINHIRSLVMENRYMEYQTLNYTENHEDTANLVDLHDLSSIIEEGINSLPEKTQEVFRLSRYKHQSVKDIASGLNITEKAVEYHITRSIKRIKEYIKNFYIFLQLNIRQL</sequence>
<gene>
    <name evidence="7" type="ORF">ACFSR6_16115</name>
</gene>
<evidence type="ECO:0000256" key="3">
    <source>
        <dbReference type="ARBA" id="ARBA00023082"/>
    </source>
</evidence>
<dbReference type="PANTHER" id="PTHR43133:SF46">
    <property type="entry name" value="RNA POLYMERASE SIGMA-70 FACTOR ECF SUBFAMILY"/>
    <property type="match status" value="1"/>
</dbReference>
<feature type="domain" description="RNA polymerase sigma factor 70 region 4 type 2" evidence="6">
    <location>
        <begin position="125"/>
        <end position="175"/>
    </location>
</feature>
<dbReference type="Pfam" id="PF08281">
    <property type="entry name" value="Sigma70_r4_2"/>
    <property type="match status" value="1"/>
</dbReference>
<dbReference type="Gene3D" id="1.10.10.10">
    <property type="entry name" value="Winged helix-like DNA-binding domain superfamily/Winged helix DNA-binding domain"/>
    <property type="match status" value="1"/>
</dbReference>
<dbReference type="InterPro" id="IPR013324">
    <property type="entry name" value="RNA_pol_sigma_r3/r4-like"/>
</dbReference>
<dbReference type="EMBL" id="JBHULL010000013">
    <property type="protein sequence ID" value="MFD2584028.1"/>
    <property type="molecule type" value="Genomic_DNA"/>
</dbReference>
<dbReference type="InterPro" id="IPR013325">
    <property type="entry name" value="RNA_pol_sigma_r2"/>
</dbReference>
<dbReference type="NCBIfam" id="TIGR02937">
    <property type="entry name" value="sigma70-ECF"/>
    <property type="match status" value="1"/>
</dbReference>
<dbReference type="InterPro" id="IPR036388">
    <property type="entry name" value="WH-like_DNA-bd_sf"/>
</dbReference>
<keyword evidence="4" id="KW-0804">Transcription</keyword>
<evidence type="ECO:0000259" key="6">
    <source>
        <dbReference type="Pfam" id="PF08281"/>
    </source>
</evidence>
<dbReference type="SUPFAM" id="SSF88946">
    <property type="entry name" value="Sigma2 domain of RNA polymerase sigma factors"/>
    <property type="match status" value="1"/>
</dbReference>
<organism evidence="7 8">
    <name type="scientific">Pedobacter vanadiisoli</name>
    <dbReference type="NCBI Taxonomy" id="1761975"/>
    <lineage>
        <taxon>Bacteria</taxon>
        <taxon>Pseudomonadati</taxon>
        <taxon>Bacteroidota</taxon>
        <taxon>Sphingobacteriia</taxon>
        <taxon>Sphingobacteriales</taxon>
        <taxon>Sphingobacteriaceae</taxon>
        <taxon>Pedobacter</taxon>
    </lineage>
</organism>
<keyword evidence="2" id="KW-0805">Transcription regulation</keyword>
<dbReference type="Gene3D" id="1.10.1740.10">
    <property type="match status" value="1"/>
</dbReference>
<dbReference type="InterPro" id="IPR007627">
    <property type="entry name" value="RNA_pol_sigma70_r2"/>
</dbReference>
<protein>
    <submittedName>
        <fullName evidence="7">RNA polymerase sigma factor</fullName>
    </submittedName>
</protein>
<proteinExistence type="inferred from homology"/>
<dbReference type="InterPro" id="IPR013249">
    <property type="entry name" value="RNA_pol_sigma70_r4_t2"/>
</dbReference>
<dbReference type="PANTHER" id="PTHR43133">
    <property type="entry name" value="RNA POLYMERASE ECF-TYPE SIGMA FACTO"/>
    <property type="match status" value="1"/>
</dbReference>
<evidence type="ECO:0000256" key="1">
    <source>
        <dbReference type="ARBA" id="ARBA00010641"/>
    </source>
</evidence>
<accession>A0ABW5MNL6</accession>
<evidence type="ECO:0000313" key="7">
    <source>
        <dbReference type="EMBL" id="MFD2584028.1"/>
    </source>
</evidence>
<dbReference type="InterPro" id="IPR039425">
    <property type="entry name" value="RNA_pol_sigma-70-like"/>
</dbReference>
<comment type="similarity">
    <text evidence="1">Belongs to the sigma-70 factor family. ECF subfamily.</text>
</comment>
<evidence type="ECO:0000259" key="5">
    <source>
        <dbReference type="Pfam" id="PF04542"/>
    </source>
</evidence>
<name>A0ABW5MNL6_9SPHI</name>
<dbReference type="SUPFAM" id="SSF88659">
    <property type="entry name" value="Sigma3 and sigma4 domains of RNA polymerase sigma factors"/>
    <property type="match status" value="1"/>
</dbReference>
<evidence type="ECO:0000256" key="4">
    <source>
        <dbReference type="ARBA" id="ARBA00023163"/>
    </source>
</evidence>
<keyword evidence="8" id="KW-1185">Reference proteome</keyword>
<dbReference type="InterPro" id="IPR014284">
    <property type="entry name" value="RNA_pol_sigma-70_dom"/>
</dbReference>
<comment type="caution">
    <text evidence="7">The sequence shown here is derived from an EMBL/GenBank/DDBJ whole genome shotgun (WGS) entry which is preliminary data.</text>
</comment>